<dbReference type="Pfam" id="PF00586">
    <property type="entry name" value="AIRS"/>
    <property type="match status" value="1"/>
</dbReference>
<evidence type="ECO:0000313" key="10">
    <source>
        <dbReference type="Proteomes" id="UP000324907"/>
    </source>
</evidence>
<dbReference type="InterPro" id="IPR010918">
    <property type="entry name" value="PurM-like_C_dom"/>
</dbReference>
<dbReference type="GO" id="GO:0016260">
    <property type="term" value="P:selenocysteine biosynthetic process"/>
    <property type="evidence" value="ECO:0007669"/>
    <property type="project" value="TreeGrafter"/>
</dbReference>
<feature type="domain" description="PurM-like N-terminal" evidence="6">
    <location>
        <begin position="2"/>
        <end position="113"/>
    </location>
</feature>
<evidence type="ECO:0000313" key="8">
    <source>
        <dbReference type="EMBL" id="KAA0159594.1"/>
    </source>
</evidence>
<protein>
    <recommendedName>
        <fullName evidence="12">PurM-like N-terminal domain-containing protein</fullName>
    </recommendedName>
</protein>
<dbReference type="GO" id="GO:0004756">
    <property type="term" value="F:selenide, water dikinase activity"/>
    <property type="evidence" value="ECO:0007669"/>
    <property type="project" value="TreeGrafter"/>
</dbReference>
<dbReference type="InterPro" id="IPR016188">
    <property type="entry name" value="PurM-like_N"/>
</dbReference>
<dbReference type="AlphaFoldDB" id="A0A5A8DKC3"/>
<dbReference type="InterPro" id="IPR036676">
    <property type="entry name" value="PurM-like_C_sf"/>
</dbReference>
<dbReference type="GO" id="GO:0005524">
    <property type="term" value="F:ATP binding"/>
    <property type="evidence" value="ECO:0007669"/>
    <property type="project" value="UniProtKB-KW"/>
</dbReference>
<keyword evidence="3" id="KW-0418">Kinase</keyword>
<proteinExistence type="predicted"/>
<dbReference type="Proteomes" id="UP000325113">
    <property type="component" value="Unassembled WGS sequence"/>
</dbReference>
<dbReference type="SUPFAM" id="SSF56042">
    <property type="entry name" value="PurM C-terminal domain-like"/>
    <property type="match status" value="1"/>
</dbReference>
<evidence type="ECO:0000256" key="2">
    <source>
        <dbReference type="ARBA" id="ARBA00022741"/>
    </source>
</evidence>
<gene>
    <name evidence="8" type="ORF">FNF28_05798</name>
    <name evidence="9" type="ORF">FNF31_01789</name>
</gene>
<evidence type="ECO:0000256" key="4">
    <source>
        <dbReference type="ARBA" id="ARBA00022840"/>
    </source>
</evidence>
<feature type="domain" description="PurM-like C-terminal" evidence="7">
    <location>
        <begin position="125"/>
        <end position="297"/>
    </location>
</feature>
<reference evidence="10 11" key="1">
    <citation type="submission" date="2019-07" db="EMBL/GenBank/DDBJ databases">
        <title>Genomes of Cafeteria roenbergensis.</title>
        <authorList>
            <person name="Fischer M.G."/>
            <person name="Hackl T."/>
            <person name="Roman M."/>
        </authorList>
    </citation>
    <scope>NUCLEOTIDE SEQUENCE [LARGE SCALE GENOMIC DNA]</scope>
    <source>
        <strain evidence="9 11">Cflag</strain>
        <strain evidence="8 10">RCC970-E3</strain>
    </source>
</reference>
<evidence type="ECO:0000313" key="9">
    <source>
        <dbReference type="EMBL" id="KAA0165812.1"/>
    </source>
</evidence>
<dbReference type="EMBL" id="VLTM01000011">
    <property type="protein sequence ID" value="KAA0165812.1"/>
    <property type="molecule type" value="Genomic_DNA"/>
</dbReference>
<keyword evidence="1" id="KW-0808">Transferase</keyword>
<keyword evidence="4" id="KW-0067">ATP-binding</keyword>
<sequence length="372" mass="38006">MDASVVRLGHAGLMLVSTTDFFYPLVEDPYLQGRIACCNVLSDLFAMGVPDCDTMLMLLSVSTQMQPAERDVVTAMMMRGFNDCAEEAATSVTGGQTVKNPWPIIGGTATAVVKEAALVRPGGIRPGHVIVLTKPLGTQLAVNAQQWLGEEKNWAKIKAAVSRDQVAGMYRAACRSMAHLSRTAARLMAEHGATAATDVTGFGPVGHLTNLAEHAAASDGGVPVRIVLDRLPVLEGALAIDDAVGGMFKLREGLSAETSGGLFVALPEERVEGFVAAMAREDELGWEVTVVGRAEALPGSAADAAAAAAAAEGAAGGASVAAGCADCAAAADAAASGAATTAAAEPAATPLVVFSDSFAFVEVPHLPPLRPS</sequence>
<dbReference type="Gene3D" id="3.90.650.10">
    <property type="entry name" value="PurM-like C-terminal domain"/>
    <property type="match status" value="1"/>
</dbReference>
<name>A0A5A8DKC3_CAFRO</name>
<evidence type="ECO:0000259" key="6">
    <source>
        <dbReference type="Pfam" id="PF00586"/>
    </source>
</evidence>
<dbReference type="Proteomes" id="UP000324907">
    <property type="component" value="Unassembled WGS sequence"/>
</dbReference>
<evidence type="ECO:0000313" key="11">
    <source>
        <dbReference type="Proteomes" id="UP000325113"/>
    </source>
</evidence>
<keyword evidence="5" id="KW-0711">Selenium</keyword>
<dbReference type="EMBL" id="VLTL01000126">
    <property type="protein sequence ID" value="KAA0159594.1"/>
    <property type="molecule type" value="Genomic_DNA"/>
</dbReference>
<evidence type="ECO:0008006" key="12">
    <source>
        <dbReference type="Google" id="ProtNLM"/>
    </source>
</evidence>
<organism evidence="9 11">
    <name type="scientific">Cafeteria roenbergensis</name>
    <name type="common">Marine flagellate</name>
    <dbReference type="NCBI Taxonomy" id="33653"/>
    <lineage>
        <taxon>Eukaryota</taxon>
        <taxon>Sar</taxon>
        <taxon>Stramenopiles</taxon>
        <taxon>Bigyra</taxon>
        <taxon>Opalozoa</taxon>
        <taxon>Bicosoecida</taxon>
        <taxon>Cafeteriaceae</taxon>
        <taxon>Cafeteria</taxon>
    </lineage>
</organism>
<dbReference type="Pfam" id="PF02769">
    <property type="entry name" value="AIRS_C"/>
    <property type="match status" value="1"/>
</dbReference>
<dbReference type="PANTHER" id="PTHR10256">
    <property type="entry name" value="SELENIDE, WATER DIKINASE"/>
    <property type="match status" value="1"/>
</dbReference>
<dbReference type="PANTHER" id="PTHR10256:SF0">
    <property type="entry name" value="INACTIVE SELENIDE, WATER DIKINASE-LIKE PROTEIN-RELATED"/>
    <property type="match status" value="1"/>
</dbReference>
<evidence type="ECO:0000259" key="7">
    <source>
        <dbReference type="Pfam" id="PF02769"/>
    </source>
</evidence>
<comment type="caution">
    <text evidence="9">The sequence shown here is derived from an EMBL/GenBank/DDBJ whole genome shotgun (WGS) entry which is preliminary data.</text>
</comment>
<evidence type="ECO:0000256" key="5">
    <source>
        <dbReference type="ARBA" id="ARBA00023266"/>
    </source>
</evidence>
<dbReference type="GO" id="GO:0005737">
    <property type="term" value="C:cytoplasm"/>
    <property type="evidence" value="ECO:0007669"/>
    <property type="project" value="TreeGrafter"/>
</dbReference>
<dbReference type="Gene3D" id="3.30.1330.10">
    <property type="entry name" value="PurM-like, N-terminal domain"/>
    <property type="match status" value="1"/>
</dbReference>
<evidence type="ECO:0000256" key="3">
    <source>
        <dbReference type="ARBA" id="ARBA00022777"/>
    </source>
</evidence>
<dbReference type="NCBIfam" id="TIGR00476">
    <property type="entry name" value="selD"/>
    <property type="match status" value="1"/>
</dbReference>
<accession>A0A5A8DKC3</accession>
<dbReference type="SUPFAM" id="SSF55326">
    <property type="entry name" value="PurM N-terminal domain-like"/>
    <property type="match status" value="1"/>
</dbReference>
<dbReference type="FunFam" id="3.30.1330.10:FF:000023">
    <property type="entry name" value="Putative selenophosphate synthetase"/>
    <property type="match status" value="1"/>
</dbReference>
<keyword evidence="2" id="KW-0547">Nucleotide-binding</keyword>
<dbReference type="InterPro" id="IPR004536">
    <property type="entry name" value="SPS/SelD"/>
</dbReference>
<dbReference type="InterPro" id="IPR036921">
    <property type="entry name" value="PurM-like_N_sf"/>
</dbReference>
<evidence type="ECO:0000256" key="1">
    <source>
        <dbReference type="ARBA" id="ARBA00022679"/>
    </source>
</evidence>